<dbReference type="SMART" id="SM00751">
    <property type="entry name" value="BSD"/>
    <property type="match status" value="1"/>
</dbReference>
<dbReference type="InterPro" id="IPR035925">
    <property type="entry name" value="BSD_dom_sf"/>
</dbReference>
<feature type="domain" description="BSD" evidence="2">
    <location>
        <begin position="195"/>
        <end position="247"/>
    </location>
</feature>
<feature type="compositionally biased region" description="Pro residues" evidence="1">
    <location>
        <begin position="99"/>
        <end position="109"/>
    </location>
</feature>
<comment type="caution">
    <text evidence="3">The sequence shown here is derived from an EMBL/GenBank/DDBJ whole genome shotgun (WGS) entry which is preliminary data.</text>
</comment>
<dbReference type="SUPFAM" id="SSF140383">
    <property type="entry name" value="BSD domain-like"/>
    <property type="match status" value="1"/>
</dbReference>
<dbReference type="Gene3D" id="1.10.3970.10">
    <property type="entry name" value="BSD domain"/>
    <property type="match status" value="1"/>
</dbReference>
<reference evidence="3" key="1">
    <citation type="submission" date="2019-10" db="EMBL/GenBank/DDBJ databases">
        <authorList>
            <person name="Zhang R."/>
            <person name="Pan Y."/>
            <person name="Wang J."/>
            <person name="Ma R."/>
            <person name="Yu S."/>
        </authorList>
    </citation>
    <scope>NUCLEOTIDE SEQUENCE</scope>
    <source>
        <strain evidence="3">LA-IB0</strain>
        <tissue evidence="3">Leaf</tissue>
    </source>
</reference>
<dbReference type="PANTHER" id="PTHR31923">
    <property type="entry name" value="BSD DOMAIN-CONTAINING PROTEIN"/>
    <property type="match status" value="1"/>
</dbReference>
<feature type="region of interest" description="Disordered" evidence="1">
    <location>
        <begin position="95"/>
        <end position="136"/>
    </location>
</feature>
<dbReference type="EMBL" id="WHWC01000008">
    <property type="protein sequence ID" value="KAG8377554.1"/>
    <property type="molecule type" value="Genomic_DNA"/>
</dbReference>
<dbReference type="Proteomes" id="UP000826271">
    <property type="component" value="Unassembled WGS sequence"/>
</dbReference>
<evidence type="ECO:0000313" key="3">
    <source>
        <dbReference type="EMBL" id="KAG8377554.1"/>
    </source>
</evidence>
<sequence>MSWLARSIANTLHLDDEEEEEADEEAPDDAVPRSTHNDAVSPEDLPLDTTLDHRLSDSNGGAEDLESDNNNQGRGVKEDLSEIRDSFTRQLWGVASFLAPPPPPPPPPLHQRSDSLHLESKSDGAESSNEDEDEDEELMEYDARESGELVQPEDYYTSIVEDAIGITEEVLAFARNIAHHPETWLDFTLTEDEEFDDFDISDAQYKHALAVEHLAPRLAALRIELCPAHMTEGYFWMVYFVLLHPRLNKHDADQLSSPQIVEARTMWMQELQKRTKEESYWHNKDSSDSPLGNFTIHPYEDDHIGNVSHRISPFESTMHHTDADHVIEKHVSNEIEFIDKSVIKEDPAPNHQEKVVVSSFIGIPKQDIDDDDEDDDDWVKDDSDLIGYCSTSIFGNEEDISFSDLEDDIDCSIPVKSKIVFTEWNTTNRTS</sequence>
<dbReference type="PANTHER" id="PTHR31923:SF27">
    <property type="entry name" value="BSD DOMAIN-CONTAINING PROTEIN"/>
    <property type="match status" value="1"/>
</dbReference>
<keyword evidence="4" id="KW-1185">Reference proteome</keyword>
<accession>A0AAV6XBN2</accession>
<protein>
    <recommendedName>
        <fullName evidence="2">BSD domain-containing protein</fullName>
    </recommendedName>
</protein>
<dbReference type="Pfam" id="PF03909">
    <property type="entry name" value="BSD"/>
    <property type="match status" value="1"/>
</dbReference>
<feature type="compositionally biased region" description="Basic and acidic residues" evidence="1">
    <location>
        <begin position="111"/>
        <end position="124"/>
    </location>
</feature>
<organism evidence="3 4">
    <name type="scientific">Buddleja alternifolia</name>
    <dbReference type="NCBI Taxonomy" id="168488"/>
    <lineage>
        <taxon>Eukaryota</taxon>
        <taxon>Viridiplantae</taxon>
        <taxon>Streptophyta</taxon>
        <taxon>Embryophyta</taxon>
        <taxon>Tracheophyta</taxon>
        <taxon>Spermatophyta</taxon>
        <taxon>Magnoliopsida</taxon>
        <taxon>eudicotyledons</taxon>
        <taxon>Gunneridae</taxon>
        <taxon>Pentapetalae</taxon>
        <taxon>asterids</taxon>
        <taxon>lamiids</taxon>
        <taxon>Lamiales</taxon>
        <taxon>Scrophulariaceae</taxon>
        <taxon>Buddlejeae</taxon>
        <taxon>Buddleja</taxon>
    </lineage>
</organism>
<gene>
    <name evidence="3" type="ORF">BUALT_Bualt08G0045200</name>
</gene>
<dbReference type="InterPro" id="IPR005607">
    <property type="entry name" value="BSD_dom"/>
</dbReference>
<evidence type="ECO:0000313" key="4">
    <source>
        <dbReference type="Proteomes" id="UP000826271"/>
    </source>
</evidence>
<dbReference type="AlphaFoldDB" id="A0AAV6XBN2"/>
<feature type="region of interest" description="Disordered" evidence="1">
    <location>
        <begin position="1"/>
        <end position="78"/>
    </location>
</feature>
<feature type="compositionally biased region" description="Acidic residues" evidence="1">
    <location>
        <begin position="15"/>
        <end position="28"/>
    </location>
</feature>
<evidence type="ECO:0000259" key="2">
    <source>
        <dbReference type="PROSITE" id="PS50858"/>
    </source>
</evidence>
<name>A0AAV6XBN2_9LAMI</name>
<dbReference type="PROSITE" id="PS50858">
    <property type="entry name" value="BSD"/>
    <property type="match status" value="1"/>
</dbReference>
<proteinExistence type="predicted"/>
<evidence type="ECO:0000256" key="1">
    <source>
        <dbReference type="SAM" id="MobiDB-lite"/>
    </source>
</evidence>